<feature type="region of interest" description="Disordered" evidence="1">
    <location>
        <begin position="1"/>
        <end position="30"/>
    </location>
</feature>
<evidence type="ECO:0000313" key="3">
    <source>
        <dbReference type="RefSeq" id="XP_033178015.1"/>
    </source>
</evidence>
<accession>A0A6P8L2J4</accession>
<reference evidence="3" key="1">
    <citation type="submission" date="2025-08" db="UniProtKB">
        <authorList>
            <consortium name="RefSeq"/>
        </authorList>
    </citation>
    <scope>IDENTIFICATION</scope>
</reference>
<feature type="region of interest" description="Disordered" evidence="1">
    <location>
        <begin position="222"/>
        <end position="251"/>
    </location>
</feature>
<feature type="region of interest" description="Disordered" evidence="1">
    <location>
        <begin position="264"/>
        <end position="316"/>
    </location>
</feature>
<dbReference type="AlphaFoldDB" id="A0A6P8L2J4"/>
<evidence type="ECO:0000256" key="1">
    <source>
        <dbReference type="SAM" id="MobiDB-lite"/>
    </source>
</evidence>
<feature type="compositionally biased region" description="Polar residues" evidence="1">
    <location>
        <begin position="279"/>
        <end position="288"/>
    </location>
</feature>
<dbReference type="OrthoDB" id="7554281at2759"/>
<organism evidence="2 3">
    <name type="scientific">Bombus impatiens</name>
    <name type="common">Bumblebee</name>
    <dbReference type="NCBI Taxonomy" id="132113"/>
    <lineage>
        <taxon>Eukaryota</taxon>
        <taxon>Metazoa</taxon>
        <taxon>Ecdysozoa</taxon>
        <taxon>Arthropoda</taxon>
        <taxon>Hexapoda</taxon>
        <taxon>Insecta</taxon>
        <taxon>Pterygota</taxon>
        <taxon>Neoptera</taxon>
        <taxon>Endopterygota</taxon>
        <taxon>Hymenoptera</taxon>
        <taxon>Apocrita</taxon>
        <taxon>Aculeata</taxon>
        <taxon>Apoidea</taxon>
        <taxon>Anthophila</taxon>
        <taxon>Apidae</taxon>
        <taxon>Bombus</taxon>
        <taxon>Pyrobombus</taxon>
    </lineage>
</organism>
<keyword evidence="2" id="KW-1185">Reference proteome</keyword>
<dbReference type="RefSeq" id="XP_033178015.1">
    <property type="nucleotide sequence ID" value="XM_033322124.1"/>
</dbReference>
<gene>
    <name evidence="3" type="primary">LOC117151970</name>
</gene>
<feature type="compositionally biased region" description="Basic and acidic residues" evidence="1">
    <location>
        <begin position="296"/>
        <end position="309"/>
    </location>
</feature>
<evidence type="ECO:0000313" key="2">
    <source>
        <dbReference type="Proteomes" id="UP000515180"/>
    </source>
</evidence>
<dbReference type="Proteomes" id="UP000515180">
    <property type="component" value="Unplaced"/>
</dbReference>
<name>A0A6P8L2J4_BOMIM</name>
<protein>
    <submittedName>
        <fullName evidence="3">Uncharacterized protein LOC117151970</fullName>
    </submittedName>
</protein>
<sequence length="516" mass="56030">MMNPEIKNKARSKKNEEEKTEEVASVSAEAELGTPKAGFFRLPSSTGSQLFEETSDDEDTPLIVRVRRARMRKSGGHSGLHQEMAQELRTATTADLGVEQIRLADEVVVVAEKSGNLKDRYVKTLKYAATFFTLNATELTRRVDAAPCVAIVEARITAMEARLTTMEARLTTMEAGIAALGEKIPPHFVTEKSGKSPLSAIERKMEQVGTALTRLAEGRLPDIDGKKETEAVPKQATRRVDTEAPNAPATMDGQATTMKWQIVERRRKSKKASIEKQPARTTTVSGSKNSRKAPGRRTETVEKRGDKPPLPRTPRTSAVTITTKEGSAQSYVEVLAFARGSIPLAEVGVKALRMRKAMTGGVVLELTEDQKGEKAAALAAHLTRILDPSKVRVAVPFRAAEARVVGIDISVTKEEIRDTLAKEGGCKAEDIQLGKVRSDRNGLGSVWMRGPAGAVRILAQAGKVPGDRAREEDVHLQGGQGAPVLQVRWPGTPSHRMHRRKPEMPVLRGAQGTVGA</sequence>
<proteinExistence type="predicted"/>
<dbReference type="GeneID" id="117151970"/>
<feature type="compositionally biased region" description="Basic and acidic residues" evidence="1">
    <location>
        <begin position="222"/>
        <end position="231"/>
    </location>
</feature>